<comment type="caution">
    <text evidence="1">The sequence shown here is derived from an EMBL/GenBank/DDBJ whole genome shotgun (WGS) entry which is preliminary data.</text>
</comment>
<reference evidence="1" key="1">
    <citation type="submission" date="2019-12" db="EMBL/GenBank/DDBJ databases">
        <title>Genome sequencing and annotation of Brassica cretica.</title>
        <authorList>
            <person name="Studholme D.J."/>
            <person name="Sarris P.F."/>
        </authorList>
    </citation>
    <scope>NUCLEOTIDE SEQUENCE</scope>
    <source>
        <strain evidence="1">PFS-001/15</strain>
        <tissue evidence="1">Leaf</tissue>
    </source>
</reference>
<proteinExistence type="predicted"/>
<gene>
    <name evidence="1" type="ORF">F2Q68_00016075</name>
</gene>
<name>A0A8S9HMT8_BRACR</name>
<evidence type="ECO:0000313" key="1">
    <source>
        <dbReference type="EMBL" id="KAF2556608.1"/>
    </source>
</evidence>
<dbReference type="EMBL" id="QGKW02001940">
    <property type="protein sequence ID" value="KAF2556608.1"/>
    <property type="molecule type" value="Genomic_DNA"/>
</dbReference>
<organism evidence="1 2">
    <name type="scientific">Brassica cretica</name>
    <name type="common">Mustard</name>
    <dbReference type="NCBI Taxonomy" id="69181"/>
    <lineage>
        <taxon>Eukaryota</taxon>
        <taxon>Viridiplantae</taxon>
        <taxon>Streptophyta</taxon>
        <taxon>Embryophyta</taxon>
        <taxon>Tracheophyta</taxon>
        <taxon>Spermatophyta</taxon>
        <taxon>Magnoliopsida</taxon>
        <taxon>eudicotyledons</taxon>
        <taxon>Gunneridae</taxon>
        <taxon>Pentapetalae</taxon>
        <taxon>rosids</taxon>
        <taxon>malvids</taxon>
        <taxon>Brassicales</taxon>
        <taxon>Brassicaceae</taxon>
        <taxon>Brassiceae</taxon>
        <taxon>Brassica</taxon>
    </lineage>
</organism>
<accession>A0A8S9HMT8</accession>
<protein>
    <submittedName>
        <fullName evidence="1">Uncharacterized protein</fullName>
    </submittedName>
</protein>
<dbReference type="AlphaFoldDB" id="A0A8S9HMT8"/>
<evidence type="ECO:0000313" key="2">
    <source>
        <dbReference type="Proteomes" id="UP000712281"/>
    </source>
</evidence>
<dbReference type="Proteomes" id="UP000712281">
    <property type="component" value="Unassembled WGS sequence"/>
</dbReference>
<sequence length="129" mass="14698">VSPAQYRFIRPESGLELSQRRDRNLYGSGVPKSTPFQPYSERSFFKWLTGVTWKDAGKVRLFFLSLPEKSFNFALCLVFEILNEIPKFSGGAGRWIVVLSAATTVLHLDVDTDQCVSDWLHRVPTQCRA</sequence>
<feature type="non-terminal residue" evidence="1">
    <location>
        <position position="1"/>
    </location>
</feature>